<feature type="chain" id="PRO_5042521194" evidence="1">
    <location>
        <begin position="23"/>
        <end position="155"/>
    </location>
</feature>
<sequence length="155" mass="15866">MKTTVFTLLAAGMLLAPGVSHAERAEVGQLDCDVSAGIGAIVGTRQDMACTFTPSGNEPARHYTGNITEFGLDVGTIEKGRMVWLVYNATREPVGGLQGTYEGVTAGASLGVGADANILVGGSSKNLSLQPLSVEGDTGFNIAVGVTSLKLRLAP</sequence>
<dbReference type="Proteomes" id="UP001155380">
    <property type="component" value="Unassembled WGS sequence"/>
</dbReference>
<gene>
    <name evidence="2" type="ORF">NBH21_18215</name>
</gene>
<dbReference type="RefSeq" id="WP_250911786.1">
    <property type="nucleotide sequence ID" value="NZ_JAMXLX010000006.1"/>
</dbReference>
<organism evidence="2 3">
    <name type="scientific">Ciceribacter sichuanensis</name>
    <dbReference type="NCBI Taxonomy" id="2949647"/>
    <lineage>
        <taxon>Bacteria</taxon>
        <taxon>Pseudomonadati</taxon>
        <taxon>Pseudomonadota</taxon>
        <taxon>Alphaproteobacteria</taxon>
        <taxon>Hyphomicrobiales</taxon>
        <taxon>Rhizobiaceae</taxon>
        <taxon>Ciceribacter</taxon>
    </lineage>
</organism>
<reference evidence="2" key="1">
    <citation type="submission" date="2022-06" db="EMBL/GenBank/DDBJ databases">
        <authorList>
            <person name="Sun Q."/>
        </authorList>
    </citation>
    <scope>NUCLEOTIDE SEQUENCE</scope>
    <source>
        <strain evidence="2">S101</strain>
    </source>
</reference>
<protein>
    <submittedName>
        <fullName evidence="2">DUF992 domain-containing protein</fullName>
    </submittedName>
</protein>
<name>A0AAJ1FJX4_9HYPH</name>
<evidence type="ECO:0000313" key="2">
    <source>
        <dbReference type="EMBL" id="MCO5958716.1"/>
    </source>
</evidence>
<keyword evidence="1" id="KW-0732">Signal</keyword>
<evidence type="ECO:0000256" key="1">
    <source>
        <dbReference type="SAM" id="SignalP"/>
    </source>
</evidence>
<dbReference type="InterPro" id="IPR009333">
    <property type="entry name" value="DUF992"/>
</dbReference>
<dbReference type="EMBL" id="JAMXLX010000006">
    <property type="protein sequence ID" value="MCO5958716.1"/>
    <property type="molecule type" value="Genomic_DNA"/>
</dbReference>
<evidence type="ECO:0000313" key="3">
    <source>
        <dbReference type="Proteomes" id="UP001155380"/>
    </source>
</evidence>
<dbReference type="AlphaFoldDB" id="A0AAJ1FJX4"/>
<proteinExistence type="predicted"/>
<feature type="signal peptide" evidence="1">
    <location>
        <begin position="1"/>
        <end position="22"/>
    </location>
</feature>
<comment type="caution">
    <text evidence="2">The sequence shown here is derived from an EMBL/GenBank/DDBJ whole genome shotgun (WGS) entry which is preliminary data.</text>
</comment>
<accession>A0AAJ1FJX4</accession>
<dbReference type="Pfam" id="PF06186">
    <property type="entry name" value="DUF992"/>
    <property type="match status" value="1"/>
</dbReference>